<dbReference type="InterPro" id="IPR007263">
    <property type="entry name" value="DCC1-like"/>
</dbReference>
<keyword evidence="1" id="KW-1133">Transmembrane helix</keyword>
<feature type="transmembrane region" description="Helical" evidence="1">
    <location>
        <begin position="85"/>
        <end position="104"/>
    </location>
</feature>
<feature type="transmembrane region" description="Helical" evidence="1">
    <location>
        <begin position="169"/>
        <end position="193"/>
    </location>
</feature>
<proteinExistence type="predicted"/>
<evidence type="ECO:0000313" key="3">
    <source>
        <dbReference type="Proteomes" id="UP001253439"/>
    </source>
</evidence>
<feature type="transmembrane region" description="Helical" evidence="1">
    <location>
        <begin position="110"/>
        <end position="126"/>
    </location>
</feature>
<organism evidence="2 3">
    <name type="scientific">Haloarcula terrestris</name>
    <dbReference type="NCBI Taxonomy" id="2950533"/>
    <lineage>
        <taxon>Archaea</taxon>
        <taxon>Methanobacteriati</taxon>
        <taxon>Methanobacteriota</taxon>
        <taxon>Stenosarchaea group</taxon>
        <taxon>Halobacteria</taxon>
        <taxon>Halobacteriales</taxon>
        <taxon>Haloarculaceae</taxon>
        <taxon>Haloarcula</taxon>
    </lineage>
</organism>
<name>A0AAE4JGL6_9EURY</name>
<protein>
    <submittedName>
        <fullName evidence="2">DCC1-like thiol-disulfide oxidoreductase family protein</fullName>
    </submittedName>
</protein>
<keyword evidence="1" id="KW-0472">Membrane</keyword>
<feature type="transmembrane region" description="Helical" evidence="1">
    <location>
        <begin position="20"/>
        <end position="38"/>
    </location>
</feature>
<keyword evidence="3" id="KW-1185">Reference proteome</keyword>
<feature type="transmembrane region" description="Helical" evidence="1">
    <location>
        <begin position="58"/>
        <end position="78"/>
    </location>
</feature>
<keyword evidence="1" id="KW-0812">Transmembrane</keyword>
<evidence type="ECO:0000313" key="2">
    <source>
        <dbReference type="EMBL" id="MDS0221568.1"/>
    </source>
</evidence>
<feature type="transmembrane region" description="Helical" evidence="1">
    <location>
        <begin position="263"/>
        <end position="284"/>
    </location>
</feature>
<sequence>MKFVNYVRNPIRDSPINTAFARVFLAFYFFWKTVWYDWRQLYDIPLVLYEGYAVLIPPSPTIMVAEKYLLLITLTAFAVGYRLRLSSLVSAVIVGHMGVVRYVYNTSGGTTALFIGMYMLVFFGLYRHRDRLSVDAIRSAGSGSPASLVDRLTGSVSDSFRADALRWSLLVVGIIYFGSGFAKVVNGPVAWVAPENLSRTLLLFDSFMPGSNPLAEPLLGYPVLVTLAAIGTLVLELGLLITLLAGVGVTTVVLGLYGFHVGIWLSLDIVFFDSIMFLGLFFSWDRVYAALASDRELTLVFDEHCLFCARSLLPFKLLDVNERITFHTQSTVPERYRELDDVDFENAMYVFDEDDRPYAGYHAFRELLRQSKLFAPLVFLTGLSPVSRVGTRVYRYIADNRSQHFACAFNQQNELES</sequence>
<feature type="transmembrane region" description="Helical" evidence="1">
    <location>
        <begin position="237"/>
        <end position="257"/>
    </location>
</feature>
<accession>A0AAE4JGL6</accession>
<evidence type="ECO:0000256" key="1">
    <source>
        <dbReference type="SAM" id="Phobius"/>
    </source>
</evidence>
<dbReference type="Pfam" id="PF04134">
    <property type="entry name" value="DCC1-like"/>
    <property type="match status" value="1"/>
</dbReference>
<dbReference type="AlphaFoldDB" id="A0AAE4JGL6"/>
<dbReference type="EMBL" id="JAMQOM010000003">
    <property type="protein sequence ID" value="MDS0221568.1"/>
    <property type="molecule type" value="Genomic_DNA"/>
</dbReference>
<comment type="caution">
    <text evidence="2">The sequence shown here is derived from an EMBL/GenBank/DDBJ whole genome shotgun (WGS) entry which is preliminary data.</text>
</comment>
<gene>
    <name evidence="2" type="ORF">NDI54_09425</name>
</gene>
<reference evidence="2 3" key="1">
    <citation type="submission" date="2022-06" db="EMBL/GenBank/DDBJ databases">
        <title>Haloarcula sp. a new haloarchaeum isolate from saline soil.</title>
        <authorList>
            <person name="Strakova D."/>
            <person name="Galisteo C."/>
            <person name="Sanchez-Porro C."/>
            <person name="Ventosa A."/>
        </authorList>
    </citation>
    <scope>NUCLEOTIDE SEQUENCE [LARGE SCALE GENOMIC DNA]</scope>
    <source>
        <strain evidence="2 3">S1AR25-5A</strain>
    </source>
</reference>
<feature type="transmembrane region" description="Helical" evidence="1">
    <location>
        <begin position="213"/>
        <end position="230"/>
    </location>
</feature>
<dbReference type="RefSeq" id="WP_310896208.1">
    <property type="nucleotide sequence ID" value="NZ_JAMQOM010000003.1"/>
</dbReference>
<dbReference type="GO" id="GO:0015035">
    <property type="term" value="F:protein-disulfide reductase activity"/>
    <property type="evidence" value="ECO:0007669"/>
    <property type="project" value="InterPro"/>
</dbReference>
<dbReference type="Proteomes" id="UP001253439">
    <property type="component" value="Unassembled WGS sequence"/>
</dbReference>